<evidence type="ECO:0000256" key="4">
    <source>
        <dbReference type="ARBA" id="ARBA00023136"/>
    </source>
</evidence>
<proteinExistence type="predicted"/>
<evidence type="ECO:0000256" key="3">
    <source>
        <dbReference type="ARBA" id="ARBA00022989"/>
    </source>
</evidence>
<dbReference type="RefSeq" id="WP_226543092.1">
    <property type="nucleotide sequence ID" value="NZ_CP129013.1"/>
</dbReference>
<comment type="subcellular location">
    <subcellularLocation>
        <location evidence="1">Membrane</location>
        <topology evidence="1">Multi-pass membrane protein</topology>
    </subcellularLocation>
</comment>
<dbReference type="PANTHER" id="PTHR39157">
    <property type="entry name" value="INTEGRAL MEMBRANE PROTEIN-RELATED"/>
    <property type="match status" value="1"/>
</dbReference>
<dbReference type="Proteomes" id="UP001197974">
    <property type="component" value="Chromosome"/>
</dbReference>
<accession>A0ABY9JQY1</accession>
<dbReference type="Pfam" id="PF07681">
    <property type="entry name" value="DoxX"/>
    <property type="match status" value="1"/>
</dbReference>
<dbReference type="InterPro" id="IPR032808">
    <property type="entry name" value="DoxX"/>
</dbReference>
<organism evidence="6 7">
    <name type="scientific">Bacillus carboniphilus</name>
    <dbReference type="NCBI Taxonomy" id="86663"/>
    <lineage>
        <taxon>Bacteria</taxon>
        <taxon>Bacillati</taxon>
        <taxon>Bacillota</taxon>
        <taxon>Bacilli</taxon>
        <taxon>Bacillales</taxon>
        <taxon>Bacillaceae</taxon>
        <taxon>Bacillus</taxon>
    </lineage>
</organism>
<evidence type="ECO:0000256" key="5">
    <source>
        <dbReference type="SAM" id="Phobius"/>
    </source>
</evidence>
<sequence length="161" mass="17712">MSWLKGPQMAIVWTVVRLYLGYEWLTAGWEKITGEFDASGYLKGAIGKSTGEHPAVQGWYASFLENVALPNVGVFNFLVSWGEFLVGLGLILGALTIPALLAGAFMNLNFMLAGTTSTNPILYTLAMILLFAGSASYYYGVDRFLLPKLRKDKEEDMKVNV</sequence>
<keyword evidence="3 5" id="KW-1133">Transmembrane helix</keyword>
<dbReference type="PANTHER" id="PTHR39157:SF1">
    <property type="entry name" value="DOXX FAMILY PROTEIN"/>
    <property type="match status" value="1"/>
</dbReference>
<evidence type="ECO:0000256" key="2">
    <source>
        <dbReference type="ARBA" id="ARBA00022692"/>
    </source>
</evidence>
<feature type="transmembrane region" description="Helical" evidence="5">
    <location>
        <begin position="120"/>
        <end position="141"/>
    </location>
</feature>
<evidence type="ECO:0000256" key="1">
    <source>
        <dbReference type="ARBA" id="ARBA00004141"/>
    </source>
</evidence>
<keyword evidence="2 5" id="KW-0812">Transmembrane</keyword>
<keyword evidence="7" id="KW-1185">Reference proteome</keyword>
<evidence type="ECO:0000313" key="6">
    <source>
        <dbReference type="EMBL" id="WLR41809.1"/>
    </source>
</evidence>
<dbReference type="EMBL" id="CP129013">
    <property type="protein sequence ID" value="WLR41809.1"/>
    <property type="molecule type" value="Genomic_DNA"/>
</dbReference>
<feature type="transmembrane region" description="Helical" evidence="5">
    <location>
        <begin position="84"/>
        <end position="108"/>
    </location>
</feature>
<reference evidence="6 7" key="1">
    <citation type="submission" date="2023-06" db="EMBL/GenBank/DDBJ databases">
        <title>Five Gram-positive bacteria isolated from mangrove sediments in Shenzhen, Guangdong, China.</title>
        <authorList>
            <person name="Yu S."/>
            <person name="Zheng W."/>
            <person name="Huang Y."/>
        </authorList>
    </citation>
    <scope>NUCLEOTIDE SEQUENCE [LARGE SCALE GENOMIC DNA]</scope>
    <source>
        <strain evidence="6 7">SaN35-3</strain>
    </source>
</reference>
<keyword evidence="4 5" id="KW-0472">Membrane</keyword>
<evidence type="ECO:0000313" key="7">
    <source>
        <dbReference type="Proteomes" id="UP001197974"/>
    </source>
</evidence>
<name>A0ABY9JQY1_9BACI</name>
<protein>
    <submittedName>
        <fullName evidence="6">DoxX family protein</fullName>
    </submittedName>
</protein>
<gene>
    <name evidence="6" type="ORF">LC087_13280</name>
</gene>